<evidence type="ECO:0000256" key="2">
    <source>
        <dbReference type="ARBA" id="ARBA00004496"/>
    </source>
</evidence>
<sequence>MKRNMAADQDILQLELLCKHLYESNDGVQRAEAEKALVNFQNSPDSLAKCQLLLERASSSYAQLLAASTLTKMVSRPAQIISLQHRIQIRNYILTYLVTRPKLDNFVLQALAVLVGRITKLGWFDSEEDEFVFRNLITDIRNFLQGSVEHCTIGIQLLSVLTSEMNEVSEADARALSRHRRVASSFRDQQLLEIFRLSCTLLKNALESGKTTNLDESLMNQLLRLAQSCLTFDFIGTSSDESSDENSTVQIPTHWRSTFLDGGALQLFFDLYHHLPATVSSTALSCLVQMASIRRSLFSNTERVKFLTGLVSGVKHILLNPQGLGDTNNYHEFCRLLARLKSNYQLGELVVIDCYKEAIQLIAKFTVDSLAQMLPVAPNSVHYLLNLWQRLVASVPYVSATEPHMLETYTPEITRAYINSRIESVGVALREGKEDPLDDTAMLTQQLDQLSIIGRCEYQKTCGVIVQFFDQTAQNYQAELQKGVAALPLDLALQEGHLTWLVYIIGAAIGGRVSFNANEEHDGMDGELVCRVLQLMQLTDSRLGQGGPGSERLESAFLSLFEQFRKIYVGDQVLKATKVYRRLSEVLGLNDETMMLTVFMRKIIANLKNWGRCEFLLSKTLNLLGDLSMGYNSVRKLVKLEEVQYLLNNHTGENFPFLGLNQNSTDLRFRTAFYKALGRLLIVDLGEDEDKFLAFMAPLTAQIQGVAQLLGNGGEAAMYGNEEVKWTIVGLARDLRGIVYAFISRIPYMMFFDWIYPAYIQILQKAVELWFHDPVVTTPILKLFGELVQNRSQRLLFQVSCPNGTLLFREASKMFCAYGDRILTLDVPKAQLYPLKLKGISICFWMLKAALCGNYANFGVFRLYGDPAVDNVLNCFVKLLLSIPLADLMDFPKLSVTYYVLLEVIAQDHISFLASLDPNILLYILSSVSEGLNAHETMICAGCCATLDHIFVKQANFFLGIIAKNRPRRAPLFPLENNERVLQTVEQHPEVLQRMLETVLNIVMFEECRNQWSMSRPLLGLILSNEEYFGKLRANIIQNQVPEKQSSMAEGFDKLMNGIERSLASKNRDRFTQNLAVFRKDINESLKGGAKISSSTKDSGDMMACG</sequence>
<comment type="caution">
    <text evidence="9">The sequence shown here is derived from an EMBL/GenBank/DDBJ whole genome shotgun (WGS) entry which is preliminary data.</text>
</comment>
<protein>
    <submittedName>
        <fullName evidence="9">Exportin-7</fullName>
    </submittedName>
</protein>
<dbReference type="PANTHER" id="PTHR12596:SF2">
    <property type="entry name" value="EXPORTIN-7 ISOFORM X1"/>
    <property type="match status" value="1"/>
</dbReference>
<evidence type="ECO:0000256" key="3">
    <source>
        <dbReference type="ARBA" id="ARBA00009466"/>
    </source>
</evidence>
<comment type="subcellular location">
    <subcellularLocation>
        <location evidence="2">Cytoplasm</location>
    </subcellularLocation>
    <subcellularLocation>
        <location evidence="1">Nucleus</location>
    </subcellularLocation>
</comment>
<dbReference type="SMART" id="SM00913">
    <property type="entry name" value="IBN_N"/>
    <property type="match status" value="1"/>
</dbReference>
<keyword evidence="6" id="KW-0653">Protein transport</keyword>
<dbReference type="InterPro" id="IPR044189">
    <property type="entry name" value="XPO4/7-like"/>
</dbReference>
<dbReference type="GO" id="GO:0005643">
    <property type="term" value="C:nuclear pore"/>
    <property type="evidence" value="ECO:0007669"/>
    <property type="project" value="TreeGrafter"/>
</dbReference>
<dbReference type="SUPFAM" id="SSF48371">
    <property type="entry name" value="ARM repeat"/>
    <property type="match status" value="1"/>
</dbReference>
<name>A0A1D2MI78_ORCCI</name>
<keyword evidence="7" id="KW-0539">Nucleus</keyword>
<evidence type="ECO:0000256" key="4">
    <source>
        <dbReference type="ARBA" id="ARBA00022448"/>
    </source>
</evidence>
<dbReference type="EMBL" id="LJIJ01001204">
    <property type="protein sequence ID" value="ODM92544.1"/>
    <property type="molecule type" value="Genomic_DNA"/>
</dbReference>
<dbReference type="GO" id="GO:0006611">
    <property type="term" value="P:protein export from nucleus"/>
    <property type="evidence" value="ECO:0007669"/>
    <property type="project" value="TreeGrafter"/>
</dbReference>
<evidence type="ECO:0000256" key="1">
    <source>
        <dbReference type="ARBA" id="ARBA00004123"/>
    </source>
</evidence>
<keyword evidence="5" id="KW-0963">Cytoplasm</keyword>
<evidence type="ECO:0000313" key="10">
    <source>
        <dbReference type="Proteomes" id="UP000094527"/>
    </source>
</evidence>
<keyword evidence="4" id="KW-0813">Transport</keyword>
<dbReference type="InterPro" id="IPR011989">
    <property type="entry name" value="ARM-like"/>
</dbReference>
<dbReference type="PROSITE" id="PS50166">
    <property type="entry name" value="IMPORTIN_B_NT"/>
    <property type="match status" value="1"/>
</dbReference>
<dbReference type="Proteomes" id="UP000094527">
    <property type="component" value="Unassembled WGS sequence"/>
</dbReference>
<feature type="domain" description="Importin N-terminal" evidence="8">
    <location>
        <begin position="33"/>
        <end position="99"/>
    </location>
</feature>
<dbReference type="InterPro" id="IPR016024">
    <property type="entry name" value="ARM-type_fold"/>
</dbReference>
<reference evidence="9 10" key="1">
    <citation type="journal article" date="2016" name="Genome Biol. Evol.">
        <title>Gene Family Evolution Reflects Adaptation to Soil Environmental Stressors in the Genome of the Collembolan Orchesella cincta.</title>
        <authorList>
            <person name="Faddeeva-Vakhrusheva A."/>
            <person name="Derks M.F."/>
            <person name="Anvar S.Y."/>
            <person name="Agamennone V."/>
            <person name="Suring W."/>
            <person name="Smit S."/>
            <person name="van Straalen N.M."/>
            <person name="Roelofs D."/>
        </authorList>
    </citation>
    <scope>NUCLEOTIDE SEQUENCE [LARGE SCALE GENOMIC DNA]</scope>
    <source>
        <tissue evidence="9">Mixed pool</tissue>
    </source>
</reference>
<dbReference type="InterPro" id="IPR001494">
    <property type="entry name" value="Importin-beta_N"/>
</dbReference>
<gene>
    <name evidence="9" type="ORF">Ocin01_14136</name>
</gene>
<dbReference type="OMA" id="SWKWAGS"/>
<accession>A0A1D2MI78</accession>
<dbReference type="OrthoDB" id="244158at2759"/>
<evidence type="ECO:0000259" key="8">
    <source>
        <dbReference type="PROSITE" id="PS50166"/>
    </source>
</evidence>
<evidence type="ECO:0000313" key="9">
    <source>
        <dbReference type="EMBL" id="ODM92544.1"/>
    </source>
</evidence>
<evidence type="ECO:0000256" key="7">
    <source>
        <dbReference type="ARBA" id="ARBA00023242"/>
    </source>
</evidence>
<dbReference type="FunFam" id="1.25.10.10:FF:000042">
    <property type="entry name" value="exportin-7 isoform X1"/>
    <property type="match status" value="1"/>
</dbReference>
<dbReference type="InterPro" id="IPR057947">
    <property type="entry name" value="TPR_XPO7/RBP17"/>
</dbReference>
<dbReference type="STRING" id="48709.A0A1D2MI78"/>
<organism evidence="9 10">
    <name type="scientific">Orchesella cincta</name>
    <name type="common">Springtail</name>
    <name type="synonym">Podura cincta</name>
    <dbReference type="NCBI Taxonomy" id="48709"/>
    <lineage>
        <taxon>Eukaryota</taxon>
        <taxon>Metazoa</taxon>
        <taxon>Ecdysozoa</taxon>
        <taxon>Arthropoda</taxon>
        <taxon>Hexapoda</taxon>
        <taxon>Collembola</taxon>
        <taxon>Entomobryomorpha</taxon>
        <taxon>Entomobryoidea</taxon>
        <taxon>Orchesellidae</taxon>
        <taxon>Orchesellinae</taxon>
        <taxon>Orchesella</taxon>
    </lineage>
</organism>
<dbReference type="Pfam" id="PF03810">
    <property type="entry name" value="IBN_N"/>
    <property type="match status" value="1"/>
</dbReference>
<evidence type="ECO:0000256" key="6">
    <source>
        <dbReference type="ARBA" id="ARBA00022927"/>
    </source>
</evidence>
<dbReference type="GO" id="GO:0005049">
    <property type="term" value="F:nuclear export signal receptor activity"/>
    <property type="evidence" value="ECO:0007669"/>
    <property type="project" value="InterPro"/>
</dbReference>
<comment type="similarity">
    <text evidence="3">Belongs to the exportin family.</text>
</comment>
<keyword evidence="10" id="KW-1185">Reference proteome</keyword>
<dbReference type="GO" id="GO:0005737">
    <property type="term" value="C:cytoplasm"/>
    <property type="evidence" value="ECO:0007669"/>
    <property type="project" value="UniProtKB-SubCell"/>
</dbReference>
<dbReference type="Pfam" id="PF25795">
    <property type="entry name" value="TPR_XPO7"/>
    <property type="match status" value="1"/>
</dbReference>
<proteinExistence type="inferred from homology"/>
<dbReference type="GO" id="GO:0031267">
    <property type="term" value="F:small GTPase binding"/>
    <property type="evidence" value="ECO:0007669"/>
    <property type="project" value="InterPro"/>
</dbReference>
<evidence type="ECO:0000256" key="5">
    <source>
        <dbReference type="ARBA" id="ARBA00022490"/>
    </source>
</evidence>
<dbReference type="PANTHER" id="PTHR12596">
    <property type="entry name" value="EXPORTIN 4,7-RELATED"/>
    <property type="match status" value="1"/>
</dbReference>
<dbReference type="Gene3D" id="1.25.10.10">
    <property type="entry name" value="Leucine-rich Repeat Variant"/>
    <property type="match status" value="2"/>
</dbReference>
<dbReference type="AlphaFoldDB" id="A0A1D2MI78"/>